<dbReference type="Proteomes" id="UP001056978">
    <property type="component" value="Chromosome 1"/>
</dbReference>
<evidence type="ECO:0000313" key="2">
    <source>
        <dbReference type="Proteomes" id="UP001056978"/>
    </source>
</evidence>
<reference evidence="1" key="1">
    <citation type="submission" date="2022-06" db="EMBL/GenBank/DDBJ databases">
        <title>The First Complete Genome of the Simian Malaria Parasite Plasmodium brasilianum.</title>
        <authorList>
            <person name="Bajic M."/>
            <person name="Ravishankar S."/>
        </authorList>
    </citation>
    <scope>NUCLEOTIDE SEQUENCE</scope>
    <source>
        <strain evidence="1">Bolivian I</strain>
    </source>
</reference>
<comment type="caution">
    <text evidence="1">The sequence shown here is derived from an EMBL/GenBank/DDBJ whole genome shotgun (WGS) entry which is preliminary data.</text>
</comment>
<evidence type="ECO:0000313" key="1">
    <source>
        <dbReference type="EMBL" id="KAI4841205.1"/>
    </source>
</evidence>
<name>A0ACB9YGL8_PLABR</name>
<organism evidence="1 2">
    <name type="scientific">Plasmodium brasilianum</name>
    <dbReference type="NCBI Taxonomy" id="5824"/>
    <lineage>
        <taxon>Eukaryota</taxon>
        <taxon>Sar</taxon>
        <taxon>Alveolata</taxon>
        <taxon>Apicomplexa</taxon>
        <taxon>Aconoidasida</taxon>
        <taxon>Haemosporida</taxon>
        <taxon>Plasmodiidae</taxon>
        <taxon>Plasmodium</taxon>
        <taxon>Plasmodium (Plasmodium)</taxon>
    </lineage>
</organism>
<proteinExistence type="predicted"/>
<gene>
    <name evidence="1" type="ORF">MKS88_000442</name>
</gene>
<protein>
    <submittedName>
        <fullName evidence="1">Uncharacterized protein</fullName>
    </submittedName>
</protein>
<dbReference type="EMBL" id="CM043769">
    <property type="protein sequence ID" value="KAI4841205.1"/>
    <property type="molecule type" value="Genomic_DNA"/>
</dbReference>
<accession>A0ACB9YGL8</accession>
<keyword evidence="2" id="KW-1185">Reference proteome</keyword>
<sequence length="170" mass="20380">MVNKKRRKTKRGKIKGRREMENGNGKWKRKMENGKWKRKMENGKGKWNMQKRRCKREDAKGKMQKGKGIIAALLQRYCSVIVVFLQFIRLEVNRVREVVPIILIASVLHNEQVDEKAEKEKCENEYNVLLECLDKYNRKWPMCQNELKTFRACYNESEKNNTIEKKDRKS</sequence>